<evidence type="ECO:0008006" key="5">
    <source>
        <dbReference type="Google" id="ProtNLM"/>
    </source>
</evidence>
<evidence type="ECO:0000256" key="2">
    <source>
        <dbReference type="SAM" id="SignalP"/>
    </source>
</evidence>
<name>A0A0F5JU89_9BURK</name>
<dbReference type="Proteomes" id="UP000033618">
    <property type="component" value="Unassembled WGS sequence"/>
</dbReference>
<evidence type="ECO:0000256" key="1">
    <source>
        <dbReference type="SAM" id="MobiDB-lite"/>
    </source>
</evidence>
<evidence type="ECO:0000313" key="3">
    <source>
        <dbReference type="EMBL" id="KKB61411.1"/>
    </source>
</evidence>
<feature type="region of interest" description="Disordered" evidence="1">
    <location>
        <begin position="60"/>
        <end position="105"/>
    </location>
</feature>
<dbReference type="OrthoDB" id="9035269at2"/>
<sequence>MNTKILPIIAIAASMSAPLFAHAQSNVPATRASVRAELIQLENAGYRPETDRLNYPVNLQNAERRLQNTQAQSSGSSTSGSTASGVRQSDKSGDWNPNPVDYSHS</sequence>
<dbReference type="EMBL" id="LAQU01000044">
    <property type="protein sequence ID" value="KKB61411.1"/>
    <property type="molecule type" value="Genomic_DNA"/>
</dbReference>
<keyword evidence="2" id="KW-0732">Signal</keyword>
<feature type="signal peptide" evidence="2">
    <location>
        <begin position="1"/>
        <end position="23"/>
    </location>
</feature>
<reference evidence="3 4" key="1">
    <citation type="submission" date="2015-03" db="EMBL/GenBank/DDBJ databases">
        <title>Draft Genome Sequence of Burkholderia andropogonis type strain ICMP2807, isolated from Sorghum bicolor.</title>
        <authorList>
            <person name="Lopes-Santos L."/>
            <person name="Castro D.B."/>
            <person name="Ottoboni L.M."/>
            <person name="Park D."/>
            <person name="Weirc B.S."/>
            <person name="Destefano S.A."/>
        </authorList>
    </citation>
    <scope>NUCLEOTIDE SEQUENCE [LARGE SCALE GENOMIC DNA]</scope>
    <source>
        <strain evidence="3 4">ICMP2807</strain>
    </source>
</reference>
<proteinExistence type="predicted"/>
<dbReference type="RefSeq" id="WP_046154137.1">
    <property type="nucleotide sequence ID" value="NZ_CADFGU010000015.1"/>
</dbReference>
<feature type="compositionally biased region" description="Low complexity" evidence="1">
    <location>
        <begin position="69"/>
        <end position="85"/>
    </location>
</feature>
<feature type="chain" id="PRO_5002490591" description="DUF4148 domain-containing protein" evidence="2">
    <location>
        <begin position="24"/>
        <end position="105"/>
    </location>
</feature>
<gene>
    <name evidence="3" type="ORF">WM40_23375</name>
</gene>
<dbReference type="Pfam" id="PF13663">
    <property type="entry name" value="DUF4148"/>
    <property type="match status" value="1"/>
</dbReference>
<keyword evidence="4" id="KW-1185">Reference proteome</keyword>
<accession>A0A0F5JU89</accession>
<dbReference type="InterPro" id="IPR025421">
    <property type="entry name" value="DUF4148"/>
</dbReference>
<comment type="caution">
    <text evidence="3">The sequence shown here is derived from an EMBL/GenBank/DDBJ whole genome shotgun (WGS) entry which is preliminary data.</text>
</comment>
<organism evidence="3 4">
    <name type="scientific">Robbsia andropogonis</name>
    <dbReference type="NCBI Taxonomy" id="28092"/>
    <lineage>
        <taxon>Bacteria</taxon>
        <taxon>Pseudomonadati</taxon>
        <taxon>Pseudomonadota</taxon>
        <taxon>Betaproteobacteria</taxon>
        <taxon>Burkholderiales</taxon>
        <taxon>Burkholderiaceae</taxon>
        <taxon>Robbsia</taxon>
    </lineage>
</organism>
<dbReference type="AlphaFoldDB" id="A0A0F5JU89"/>
<protein>
    <recommendedName>
        <fullName evidence="5">DUF4148 domain-containing protein</fullName>
    </recommendedName>
</protein>
<dbReference type="PATRIC" id="fig|28092.6.peg.5491"/>
<evidence type="ECO:0000313" key="4">
    <source>
        <dbReference type="Proteomes" id="UP000033618"/>
    </source>
</evidence>